<evidence type="ECO:0000256" key="3">
    <source>
        <dbReference type="ARBA" id="ARBA00022722"/>
    </source>
</evidence>
<evidence type="ECO:0000313" key="9">
    <source>
        <dbReference type="Proteomes" id="UP000029707"/>
    </source>
</evidence>
<dbReference type="OrthoDB" id="5287589at2"/>
<evidence type="ECO:0000256" key="4">
    <source>
        <dbReference type="ARBA" id="ARBA00022759"/>
    </source>
</evidence>
<dbReference type="GO" id="GO:0016787">
    <property type="term" value="F:hydrolase activity"/>
    <property type="evidence" value="ECO:0007669"/>
    <property type="project" value="UniProtKB-KW"/>
</dbReference>
<keyword evidence="6" id="KW-0695">RNA-directed DNA polymerase</keyword>
<feature type="domain" description="Integrase catalytic" evidence="7">
    <location>
        <begin position="376"/>
        <end position="600"/>
    </location>
</feature>
<dbReference type="PANTHER" id="PTHR41694:SF3">
    <property type="entry name" value="RNA-DIRECTED DNA POLYMERASE-RELATED"/>
    <property type="match status" value="1"/>
</dbReference>
<dbReference type="Pfam" id="PF09299">
    <property type="entry name" value="Mu-transpos_C"/>
    <property type="match status" value="1"/>
</dbReference>
<keyword evidence="2" id="KW-0548">Nucleotidyltransferase</keyword>
<evidence type="ECO:0000256" key="1">
    <source>
        <dbReference type="ARBA" id="ARBA00022679"/>
    </source>
</evidence>
<evidence type="ECO:0000256" key="6">
    <source>
        <dbReference type="ARBA" id="ARBA00022918"/>
    </source>
</evidence>
<dbReference type="InterPro" id="IPR001584">
    <property type="entry name" value="Integrase_cat-core"/>
</dbReference>
<dbReference type="InterPro" id="IPR036397">
    <property type="entry name" value="RNaseH_sf"/>
</dbReference>
<dbReference type="RefSeq" id="WP_138129848.1">
    <property type="nucleotide sequence ID" value="NZ_CAJUDB010000013.1"/>
</dbReference>
<dbReference type="GO" id="GO:0003964">
    <property type="term" value="F:RNA-directed DNA polymerase activity"/>
    <property type="evidence" value="ECO:0007669"/>
    <property type="project" value="UniProtKB-KW"/>
</dbReference>
<organism evidence="8 9">
    <name type="scientific">Helicobacter japonicus</name>
    <dbReference type="NCBI Taxonomy" id="425400"/>
    <lineage>
        <taxon>Bacteria</taxon>
        <taxon>Pseudomonadati</taxon>
        <taxon>Campylobacterota</taxon>
        <taxon>Epsilonproteobacteria</taxon>
        <taxon>Campylobacterales</taxon>
        <taxon>Helicobacteraceae</taxon>
        <taxon>Helicobacter</taxon>
    </lineage>
</organism>
<accession>A0A4U8TI07</accession>
<name>A0A4U8TI07_9HELI</name>
<dbReference type="InterPro" id="IPR015378">
    <property type="entry name" value="Transposase-like_Mu_C"/>
</dbReference>
<dbReference type="Gene3D" id="3.30.420.10">
    <property type="entry name" value="Ribonuclease H-like superfamily/Ribonuclease H"/>
    <property type="match status" value="1"/>
</dbReference>
<keyword evidence="3" id="KW-0540">Nuclease</keyword>
<dbReference type="GO" id="GO:0015074">
    <property type="term" value="P:DNA integration"/>
    <property type="evidence" value="ECO:0007669"/>
    <property type="project" value="InterPro"/>
</dbReference>
<keyword evidence="1" id="KW-0808">Transferase</keyword>
<dbReference type="SUPFAM" id="SSF53098">
    <property type="entry name" value="Ribonuclease H-like"/>
    <property type="match status" value="1"/>
</dbReference>
<keyword evidence="5" id="KW-0378">Hydrolase</keyword>
<dbReference type="AlphaFoldDB" id="A0A4U8TI07"/>
<keyword evidence="9" id="KW-1185">Reference proteome</keyword>
<dbReference type="PROSITE" id="PS50994">
    <property type="entry name" value="INTEGRASE"/>
    <property type="match status" value="1"/>
</dbReference>
<protein>
    <submittedName>
        <fullName evidence="8">Integrase</fullName>
    </submittedName>
</protein>
<comment type="caution">
    <text evidence="8">The sequence shown here is derived from an EMBL/GenBank/DDBJ whole genome shotgun (WGS) entry which is preliminary data.</text>
</comment>
<dbReference type="GO" id="GO:0004519">
    <property type="term" value="F:endonuclease activity"/>
    <property type="evidence" value="ECO:0007669"/>
    <property type="project" value="UniProtKB-KW"/>
</dbReference>
<dbReference type="Pfam" id="PF00665">
    <property type="entry name" value="rve"/>
    <property type="match status" value="1"/>
</dbReference>
<evidence type="ECO:0000256" key="2">
    <source>
        <dbReference type="ARBA" id="ARBA00022695"/>
    </source>
</evidence>
<proteinExistence type="predicted"/>
<gene>
    <name evidence="8" type="ORF">LS65_008980</name>
</gene>
<dbReference type="GO" id="GO:0035613">
    <property type="term" value="F:RNA stem-loop binding"/>
    <property type="evidence" value="ECO:0007669"/>
    <property type="project" value="TreeGrafter"/>
</dbReference>
<evidence type="ECO:0000256" key="5">
    <source>
        <dbReference type="ARBA" id="ARBA00022801"/>
    </source>
</evidence>
<evidence type="ECO:0000313" key="8">
    <source>
        <dbReference type="EMBL" id="TLD99901.1"/>
    </source>
</evidence>
<evidence type="ECO:0000259" key="7">
    <source>
        <dbReference type="PROSITE" id="PS50994"/>
    </source>
</evidence>
<sequence>MGQWVSSREFAKAHSVKIDTLYKTIQRNSKCDKKICKIIGKFCPILYANGHIGGNSGKVLRIWSEPFKTQAEAEAFMESYAQERVDSLFYQKHPTLGSTQVAHPNTEYAAYLSNTDSAQSTAFIESHTQTNLTTPTTPHKIGTSNYKKERVAHNKAFISSSESIHLDTSKNEYASDDRDTDDVLSALKQDSHIHSHEVLIHTCKNPLSAFAKSTQKQQHLALEKKSIIKEWEAYKARGVNAKDFIALTNAGGQYSITLSENKLYAWQRAYKQSGINGLLDERGKNRKEQSKIKELGLEELTNKLILASRGRVNISSLHRMLHIHLDSLGKIELADFLAKRDEVISYCVLERYVKAYLKAHPIEAKIISRGEDAAVGNFLPALGQSNYAVDSINQIVEIDATSIDAIIDTSEIARALGLKVENIESWQKRFVLISLIDTYSGVCSFHISDTENALGVSRAIAKYITTYGKPKCIKSDNGSAFVSKYIKEVLMRLEIEHIKAKAYAGWCKPYVERNFARLQNHLMEWIKGYIGHSVSQRQAIEFFFSRAQRRLKRGQKSNQTNLHTLKELGQMIDIYTQSFMNNAYLERLNATPTEAYNARVDEAVRIHEYELIARLSPLERRAVNKKGIAYGGLWYQSAAMFAHTSVFVAVNINNTKELFMYDEQHRFIGVASNLDSEEMSAEMARNAQKIFYKELKARKGKMQEARAEVEAQFPQMLLQAHKKMPKTHMPKLKAINDSNLYQAKLLDEARKKAAGDGILDTTKEVKNEAQTKNIKDVSWEAAVLKRG</sequence>
<dbReference type="PANTHER" id="PTHR41694">
    <property type="entry name" value="ENDOGENOUS RETROVIRUS GROUP K MEMBER POL PROTEIN"/>
    <property type="match status" value="1"/>
</dbReference>
<reference evidence="8 9" key="1">
    <citation type="journal article" date="2014" name="Genome Announc.">
        <title>Draft genome sequences of eight enterohepatic helicobacter species isolated from both laboratory and wild rodents.</title>
        <authorList>
            <person name="Sheh A."/>
            <person name="Shen Z."/>
            <person name="Fox J.G."/>
        </authorList>
    </citation>
    <scope>NUCLEOTIDE SEQUENCE [LARGE SCALE GENOMIC DNA]</scope>
    <source>
        <strain evidence="8 9">MIT 01-6451</strain>
    </source>
</reference>
<dbReference type="InterPro" id="IPR012337">
    <property type="entry name" value="RNaseH-like_sf"/>
</dbReference>
<dbReference type="EMBL" id="JRMQ02000016">
    <property type="protein sequence ID" value="TLD99901.1"/>
    <property type="molecule type" value="Genomic_DNA"/>
</dbReference>
<keyword evidence="4" id="KW-0255">Endonuclease</keyword>
<dbReference type="Proteomes" id="UP000029707">
    <property type="component" value="Unassembled WGS sequence"/>
</dbReference>